<feature type="domain" description="Core Histone H2A/H2B/H3" evidence="2">
    <location>
        <begin position="10"/>
        <end position="84"/>
    </location>
</feature>
<dbReference type="GO" id="GO:0000786">
    <property type="term" value="C:nucleosome"/>
    <property type="evidence" value="ECO:0007669"/>
    <property type="project" value="InterPro"/>
</dbReference>
<evidence type="ECO:0000313" key="3">
    <source>
        <dbReference type="EMBL" id="NXT30529.1"/>
    </source>
</evidence>
<name>A0A7L3BF46_9AVES</name>
<dbReference type="GO" id="GO:0030527">
    <property type="term" value="F:structural constituent of chromatin"/>
    <property type="evidence" value="ECO:0007669"/>
    <property type="project" value="InterPro"/>
</dbReference>
<keyword evidence="4" id="KW-1185">Reference proteome</keyword>
<dbReference type="Pfam" id="PF00125">
    <property type="entry name" value="Histone"/>
    <property type="match status" value="1"/>
</dbReference>
<dbReference type="InterPro" id="IPR007125">
    <property type="entry name" value="H2A/H2B/H3"/>
</dbReference>
<dbReference type="SUPFAM" id="SSF47113">
    <property type="entry name" value="Histone-fold"/>
    <property type="match status" value="1"/>
</dbReference>
<dbReference type="Gene3D" id="1.10.20.10">
    <property type="entry name" value="Histone, subunit A"/>
    <property type="match status" value="1"/>
</dbReference>
<comment type="caution">
    <text evidence="3">The sequence shown here is derived from an EMBL/GenBank/DDBJ whole genome shotgun (WGS) entry which is preliminary data.</text>
</comment>
<protein>
    <submittedName>
        <fullName evidence="3">H3 protein</fullName>
    </submittedName>
</protein>
<dbReference type="InterPro" id="IPR009072">
    <property type="entry name" value="Histone-fold"/>
</dbReference>
<feature type="non-terminal residue" evidence="3">
    <location>
        <position position="86"/>
    </location>
</feature>
<dbReference type="SMART" id="SM00428">
    <property type="entry name" value="H3"/>
    <property type="match status" value="1"/>
</dbReference>
<feature type="non-terminal residue" evidence="3">
    <location>
        <position position="1"/>
    </location>
</feature>
<dbReference type="AlphaFoldDB" id="A0A7L3BF46"/>
<dbReference type="EMBL" id="VZTO01181265">
    <property type="protein sequence ID" value="NXT30529.1"/>
    <property type="molecule type" value="Genomic_DNA"/>
</dbReference>
<dbReference type="Proteomes" id="UP000536260">
    <property type="component" value="Unassembled WGS sequence"/>
</dbReference>
<sequence>KTPSLWKKLRFSRKKTSQLLPEASFRELVRGCCGIREGFGVHAAAVAALREACEAHLLALLEEWGLCALHAKRSSIRSADVSLVKC</sequence>
<dbReference type="PANTHER" id="PTHR11426">
    <property type="entry name" value="HISTONE H3"/>
    <property type="match status" value="1"/>
</dbReference>
<evidence type="ECO:0000256" key="1">
    <source>
        <dbReference type="ARBA" id="ARBA00010343"/>
    </source>
</evidence>
<dbReference type="GO" id="GO:0003677">
    <property type="term" value="F:DNA binding"/>
    <property type="evidence" value="ECO:0007669"/>
    <property type="project" value="InterPro"/>
</dbReference>
<comment type="similarity">
    <text evidence="1">Belongs to the histone H3 family.</text>
</comment>
<reference evidence="3 4" key="1">
    <citation type="submission" date="2019-09" db="EMBL/GenBank/DDBJ databases">
        <title>Bird 10,000 Genomes (B10K) Project - Family phase.</title>
        <authorList>
            <person name="Zhang G."/>
        </authorList>
    </citation>
    <scope>NUCLEOTIDE SEQUENCE [LARGE SCALE GENOMIC DNA]</scope>
    <source>
        <strain evidence="3">B10K-DU-003-42</strain>
        <tissue evidence="3">Mixed tissue sample</tissue>
    </source>
</reference>
<dbReference type="GO" id="GO:0046982">
    <property type="term" value="F:protein heterodimerization activity"/>
    <property type="evidence" value="ECO:0007669"/>
    <property type="project" value="InterPro"/>
</dbReference>
<dbReference type="PRINTS" id="PR00622">
    <property type="entry name" value="HISTONEH3"/>
</dbReference>
<evidence type="ECO:0000259" key="2">
    <source>
        <dbReference type="Pfam" id="PF00125"/>
    </source>
</evidence>
<proteinExistence type="inferred from homology"/>
<accession>A0A7L3BF46</accession>
<evidence type="ECO:0000313" key="4">
    <source>
        <dbReference type="Proteomes" id="UP000536260"/>
    </source>
</evidence>
<organism evidence="3 4">
    <name type="scientific">Syrrhaptes paradoxus</name>
    <name type="common">Pallas's sandgrouse</name>
    <dbReference type="NCBI Taxonomy" id="302527"/>
    <lineage>
        <taxon>Eukaryota</taxon>
        <taxon>Metazoa</taxon>
        <taxon>Chordata</taxon>
        <taxon>Craniata</taxon>
        <taxon>Vertebrata</taxon>
        <taxon>Euteleostomi</taxon>
        <taxon>Archelosauria</taxon>
        <taxon>Archosauria</taxon>
        <taxon>Dinosauria</taxon>
        <taxon>Saurischia</taxon>
        <taxon>Theropoda</taxon>
        <taxon>Coelurosauria</taxon>
        <taxon>Aves</taxon>
        <taxon>Neognathae</taxon>
        <taxon>Neoaves</taxon>
        <taxon>Columbimorphae</taxon>
        <taxon>Pterocliformes</taxon>
        <taxon>Pteroclidae</taxon>
        <taxon>Syrrhaptes</taxon>
    </lineage>
</organism>
<dbReference type="InterPro" id="IPR000164">
    <property type="entry name" value="Histone_H3/CENP-A"/>
</dbReference>
<gene>
    <name evidence="3" type="primary">His2</name>
    <name evidence="3" type="ORF">SYRPAR_R14315</name>
</gene>